<dbReference type="GO" id="GO:0005770">
    <property type="term" value="C:late endosome"/>
    <property type="evidence" value="ECO:0007669"/>
    <property type="project" value="TreeGrafter"/>
</dbReference>
<reference evidence="6" key="1">
    <citation type="submission" date="2022-04" db="EMBL/GenBank/DDBJ databases">
        <authorList>
            <person name="Xu L."/>
            <person name="Lv Z."/>
        </authorList>
    </citation>
    <scope>NUCLEOTIDE SEQUENCE</scope>
    <source>
        <strain evidence="6">LV_2022a</strain>
    </source>
</reference>
<keyword evidence="7" id="KW-1185">Reference proteome</keyword>
<dbReference type="GO" id="GO:0016197">
    <property type="term" value="P:endosomal transport"/>
    <property type="evidence" value="ECO:0007669"/>
    <property type="project" value="TreeGrafter"/>
</dbReference>
<feature type="domain" description="CLEC16A/TT9 C-terminal" evidence="5">
    <location>
        <begin position="235"/>
        <end position="338"/>
    </location>
</feature>
<dbReference type="AlphaFoldDB" id="A0AAE2D7M9"/>
<dbReference type="PANTHER" id="PTHR21481:SF0">
    <property type="entry name" value="PROTEIN CLEC16A"/>
    <property type="match status" value="1"/>
</dbReference>
<feature type="compositionally biased region" description="Low complexity" evidence="3">
    <location>
        <begin position="523"/>
        <end position="538"/>
    </location>
</feature>
<evidence type="ECO:0000259" key="5">
    <source>
        <dbReference type="Pfam" id="PF19439"/>
    </source>
</evidence>
<gene>
    <name evidence="6" type="ORF">MN116_001560</name>
</gene>
<reference evidence="6" key="2">
    <citation type="journal article" date="2023" name="Infect Dis Poverty">
        <title>Chromosome-scale genome of the human blood fluke Schistosoma mekongi and its implications for public health.</title>
        <authorList>
            <person name="Zhou M."/>
            <person name="Xu L."/>
            <person name="Xu D."/>
            <person name="Chen W."/>
            <person name="Khan J."/>
            <person name="Hu Y."/>
            <person name="Huang H."/>
            <person name="Wei H."/>
            <person name="Zhang Y."/>
            <person name="Chusongsang P."/>
            <person name="Tanasarnprasert K."/>
            <person name="Hu X."/>
            <person name="Limpanont Y."/>
            <person name="Lv Z."/>
        </authorList>
    </citation>
    <scope>NUCLEOTIDE SEQUENCE</scope>
    <source>
        <strain evidence="6">LV_2022a</strain>
    </source>
</reference>
<sequence length="1280" mass="142761">MMFGRGKSGLSKPKKVHSLENLKYLHSVLQKNRVVNEHNYRTLVEALRLIAEILIWGDQNDSSVMDFFLEKNILEYFLQFMKQDSNRRICVQLLQTLNILFENITNQTAIYYLLSNNHTNAIITHRFDFTDEEVMAYYISFLKILSFRLNINTISFFYIESRREFDLYVEAIKLFAHPESMVRIAVRTITLNVHKVKDEASLEFIHHQTSLSYFSHLVWSIGNTILDIDSYRYHTKAKDLVAEHIDHLHYIDDLLSLDIEGLNEVLCDQLLRRVFLPLHIYSLFKQYKSDTTSSTAVIRRPRLSYSVTVFTLIHVYLFLRYTRLISLLTEAILIGDFTLPGLIIPYHISCSNSQIIFNDFTTSQDCSVNVQRNLDSDETDDANSFGGDPAVFIAKTLIAATVSLRAADQALPGRRLPAYLTHSVTSKNPLGFSQPSESLEHGLIQAKGVTPTLMSVLWPPNVAPLKLVGKNSATCNQPMSFSNPCENSSSSRLSDNSQIKSCNYSDSRIDASPFDTSVKSKDSSSSSSLSSPKLPNISKRNDKKIDSEISNLSGRVFLRSLFRSLDIGSDSDQDALFSILLLIAIKSNKGIDSSTLRLAQLNGPEMENEPSYNYTLATKLIELIGDACKAESCIRLITVRMAICLLTDLVYNVNCGCQLSDQHFAEIINAREEAMLVLRSYFEINAIFLDMFENELRRVQLALPSLSTLATDARLLTQPYSSFLGKSNEVTKNTTTTTTSSSSSTSKIQMLTCNDMDLIYRLPSNEQEHIQRAIGVYLTVHIWLEKMLSFKIIATSSGKDISTDDSLTLNNSKLPSIDALFSNLISIPGLGGFCNIPDSKSTAPVLKMGDRLDLFSETLIGCTVESSGIHEKRFIVSCGQQLVLVKPDSKQLGWGVITFIGPLQDLESHCDPTDSRCLHVTIHAPGHLTCRNSSAGQLFGNSNSSNKSPIMVAKFLFEDHIRCMTARQLLSRGKTVVEQTKLRKIASLLDFPPQFIREKFLTNNTTTGYISSSSGIVGSKNYMCNSQYTMSATSRFDSVNSRGMYSVSGNSSRRVGTNTITETATSSGQPPPPEHIKRLVNEISDDNEVSNCSANESVHSGNSIVVQHTYGEIDPTTSIGVGVPLICLANSRTSTTTIIAATLKSNVTTSQSPLTKIRTSTVTPKESIVKPHSIIFKSPTDGTLNQQEISELTTPLPFIHKVDDEKITSLENEESKRTKQEQEETDNEKKVPISLSRVLPDLQSNILIHDYLSGEKQSERNCLSSKSNQLDYSSNDISDV</sequence>
<dbReference type="Pfam" id="PF19439">
    <property type="entry name" value="CLEC16A_C"/>
    <property type="match status" value="3"/>
</dbReference>
<dbReference type="Proteomes" id="UP001292079">
    <property type="component" value="Unassembled WGS sequence"/>
</dbReference>
<dbReference type="EMBL" id="JALJAT010000001">
    <property type="protein sequence ID" value="KAK4474401.1"/>
    <property type="molecule type" value="Genomic_DNA"/>
</dbReference>
<feature type="compositionally biased region" description="Polar residues" evidence="3">
    <location>
        <begin position="1260"/>
        <end position="1280"/>
    </location>
</feature>
<comment type="similarity">
    <text evidence="1">Belongs to the CLEC16A/gop-1 family.</text>
</comment>
<dbReference type="InterPro" id="IPR019155">
    <property type="entry name" value="CLEC16A/TT9_N"/>
</dbReference>
<dbReference type="PANTHER" id="PTHR21481">
    <property type="entry name" value="PROTEIN CLEC16A"/>
    <property type="match status" value="1"/>
</dbReference>
<dbReference type="GO" id="GO:0005794">
    <property type="term" value="C:Golgi apparatus"/>
    <property type="evidence" value="ECO:0007669"/>
    <property type="project" value="TreeGrafter"/>
</dbReference>
<accession>A0AAE2D7M9</accession>
<organism evidence="6 7">
    <name type="scientific">Schistosoma mekongi</name>
    <name type="common">Parasitic worm</name>
    <dbReference type="NCBI Taxonomy" id="38744"/>
    <lineage>
        <taxon>Eukaryota</taxon>
        <taxon>Metazoa</taxon>
        <taxon>Spiralia</taxon>
        <taxon>Lophotrochozoa</taxon>
        <taxon>Platyhelminthes</taxon>
        <taxon>Trematoda</taxon>
        <taxon>Digenea</taxon>
        <taxon>Strigeidida</taxon>
        <taxon>Schistosomatoidea</taxon>
        <taxon>Schistosomatidae</taxon>
        <taxon>Schistosoma</taxon>
    </lineage>
</organism>
<feature type="domain" description="FPL" evidence="4">
    <location>
        <begin position="47"/>
        <end position="193"/>
    </location>
</feature>
<evidence type="ECO:0000259" key="4">
    <source>
        <dbReference type="Pfam" id="PF09758"/>
    </source>
</evidence>
<dbReference type="GO" id="GO:0006914">
    <property type="term" value="P:autophagy"/>
    <property type="evidence" value="ECO:0007669"/>
    <property type="project" value="UniProtKB-KW"/>
</dbReference>
<evidence type="ECO:0008006" key="8">
    <source>
        <dbReference type="Google" id="ProtNLM"/>
    </source>
</evidence>
<feature type="compositionally biased region" description="Basic and acidic residues" evidence="3">
    <location>
        <begin position="1209"/>
        <end position="1231"/>
    </location>
</feature>
<proteinExistence type="inferred from homology"/>
<feature type="region of interest" description="Disordered" evidence="3">
    <location>
        <begin position="513"/>
        <end position="540"/>
    </location>
</feature>
<feature type="domain" description="CLEC16A/TT9 C-terminal" evidence="5">
    <location>
        <begin position="845"/>
        <end position="1096"/>
    </location>
</feature>
<feature type="region of interest" description="Disordered" evidence="3">
    <location>
        <begin position="1209"/>
        <end position="1232"/>
    </location>
</feature>
<evidence type="ECO:0000256" key="1">
    <source>
        <dbReference type="ARBA" id="ARBA00006441"/>
    </source>
</evidence>
<evidence type="ECO:0000313" key="7">
    <source>
        <dbReference type="Proteomes" id="UP001292079"/>
    </source>
</evidence>
<evidence type="ECO:0000313" key="6">
    <source>
        <dbReference type="EMBL" id="KAK4474401.1"/>
    </source>
</evidence>
<dbReference type="Pfam" id="PF09758">
    <property type="entry name" value="FPL"/>
    <property type="match status" value="1"/>
</dbReference>
<keyword evidence="2" id="KW-0072">Autophagy</keyword>
<name>A0AAE2D7M9_SCHME</name>
<feature type="region of interest" description="Disordered" evidence="3">
    <location>
        <begin position="1257"/>
        <end position="1280"/>
    </location>
</feature>
<dbReference type="GO" id="GO:0007034">
    <property type="term" value="P:vacuolar transport"/>
    <property type="evidence" value="ECO:0007669"/>
    <property type="project" value="TreeGrafter"/>
</dbReference>
<dbReference type="InterPro" id="IPR039272">
    <property type="entry name" value="CLEC16A/TT9"/>
</dbReference>
<evidence type="ECO:0000256" key="3">
    <source>
        <dbReference type="SAM" id="MobiDB-lite"/>
    </source>
</evidence>
<dbReference type="InterPro" id="IPR045820">
    <property type="entry name" value="CLEC16A/TT9_C"/>
</dbReference>
<protein>
    <recommendedName>
        <fullName evidence="8">Protein CLEC16A</fullName>
    </recommendedName>
</protein>
<feature type="domain" description="CLEC16A/TT9 C-terminal" evidence="5">
    <location>
        <begin position="553"/>
        <end position="719"/>
    </location>
</feature>
<dbReference type="GO" id="GO:1901096">
    <property type="term" value="P:regulation of autophagosome maturation"/>
    <property type="evidence" value="ECO:0007669"/>
    <property type="project" value="TreeGrafter"/>
</dbReference>
<comment type="caution">
    <text evidence="6">The sequence shown here is derived from an EMBL/GenBank/DDBJ whole genome shotgun (WGS) entry which is preliminary data.</text>
</comment>
<evidence type="ECO:0000256" key="2">
    <source>
        <dbReference type="ARBA" id="ARBA00023006"/>
    </source>
</evidence>